<evidence type="ECO:0000313" key="1">
    <source>
        <dbReference type="EMBL" id="SUZ67275.1"/>
    </source>
</evidence>
<organism evidence="1">
    <name type="scientific">marine metagenome</name>
    <dbReference type="NCBI Taxonomy" id="408172"/>
    <lineage>
        <taxon>unclassified sequences</taxon>
        <taxon>metagenomes</taxon>
        <taxon>ecological metagenomes</taxon>
    </lineage>
</organism>
<sequence length="124" mass="14044">MEMILLIFCLTSVVITSVIVAIEIRGEKTLSKQSYKGGINTINFHGQQILAQDKNTNEQLRNRVFETLDRQLNQLGYVAKEPQLQFINSTLNSEHTELEELTPNELQATFTAIFQAKESTEITA</sequence>
<dbReference type="EMBL" id="UINC01001007">
    <property type="protein sequence ID" value="SUZ67275.1"/>
    <property type="molecule type" value="Genomic_DNA"/>
</dbReference>
<accession>A0A381PJS9</accession>
<name>A0A381PJS9_9ZZZZ</name>
<dbReference type="AlphaFoldDB" id="A0A381PJS9"/>
<proteinExistence type="predicted"/>
<reference evidence="1" key="1">
    <citation type="submission" date="2018-05" db="EMBL/GenBank/DDBJ databases">
        <authorList>
            <person name="Lanie J.A."/>
            <person name="Ng W.-L."/>
            <person name="Kazmierczak K.M."/>
            <person name="Andrzejewski T.M."/>
            <person name="Davidsen T.M."/>
            <person name="Wayne K.J."/>
            <person name="Tettelin H."/>
            <person name="Glass J.I."/>
            <person name="Rusch D."/>
            <person name="Podicherti R."/>
            <person name="Tsui H.-C.T."/>
            <person name="Winkler M.E."/>
        </authorList>
    </citation>
    <scope>NUCLEOTIDE SEQUENCE</scope>
</reference>
<gene>
    <name evidence="1" type="ORF">METZ01_LOCUS20129</name>
</gene>
<protein>
    <submittedName>
        <fullName evidence="1">Uncharacterized protein</fullName>
    </submittedName>
</protein>